<sequence>MMQLLEFQLTRAKFALEICHEEATYRNAELSREEPSEN</sequence>
<reference evidence="2" key="1">
    <citation type="journal article" date="2015" name="BMC Genomics">
        <title>Draft genome of a commonly misdiagnosed multidrug resistant pathogen Candida auris.</title>
        <authorList>
            <person name="Chatterjee S."/>
            <person name="Alampalli S.V."/>
            <person name="Nageshan R.K."/>
            <person name="Chettiar S.T."/>
            <person name="Joshi S."/>
            <person name="Tatu U.S."/>
        </authorList>
    </citation>
    <scope>NUCLEOTIDE SEQUENCE [LARGE SCALE GENOMIC DNA]</scope>
    <source>
        <strain evidence="2">6684</strain>
    </source>
</reference>
<organism evidence="1 2">
    <name type="scientific">Candidozyma auris</name>
    <name type="common">Yeast</name>
    <name type="synonym">Candida auris</name>
    <dbReference type="NCBI Taxonomy" id="498019"/>
    <lineage>
        <taxon>Eukaryota</taxon>
        <taxon>Fungi</taxon>
        <taxon>Dikarya</taxon>
        <taxon>Ascomycota</taxon>
        <taxon>Saccharomycotina</taxon>
        <taxon>Pichiomycetes</taxon>
        <taxon>Metschnikowiaceae</taxon>
        <taxon>Candidozyma</taxon>
    </lineage>
</organism>
<gene>
    <name evidence="1" type="ORF">QG37_04157</name>
</gene>
<proteinExistence type="predicted"/>
<accession>A0A0L0NYK5</accession>
<dbReference type="Proteomes" id="UP000037122">
    <property type="component" value="Unassembled WGS sequence"/>
</dbReference>
<dbReference type="AlphaFoldDB" id="A0A0L0NYK5"/>
<evidence type="ECO:0000313" key="1">
    <source>
        <dbReference type="EMBL" id="KND99094.1"/>
    </source>
</evidence>
<dbReference type="EMBL" id="LGST01000027">
    <property type="protein sequence ID" value="KND99094.1"/>
    <property type="molecule type" value="Genomic_DNA"/>
</dbReference>
<evidence type="ECO:0000313" key="2">
    <source>
        <dbReference type="Proteomes" id="UP000037122"/>
    </source>
</evidence>
<comment type="caution">
    <text evidence="1">The sequence shown here is derived from an EMBL/GenBank/DDBJ whole genome shotgun (WGS) entry which is preliminary data.</text>
</comment>
<name>A0A0L0NYK5_CANAR</name>
<protein>
    <submittedName>
        <fullName evidence="1">Uncharacterized protein</fullName>
    </submittedName>
</protein>